<accession>A0A699KBV9</accession>
<dbReference type="PANTHER" id="PTHR11439">
    <property type="entry name" value="GAG-POL-RELATED RETROTRANSPOSON"/>
    <property type="match status" value="1"/>
</dbReference>
<organism evidence="1">
    <name type="scientific">Tanacetum cinerariifolium</name>
    <name type="common">Dalmatian daisy</name>
    <name type="synonym">Chrysanthemum cinerariifolium</name>
    <dbReference type="NCBI Taxonomy" id="118510"/>
    <lineage>
        <taxon>Eukaryota</taxon>
        <taxon>Viridiplantae</taxon>
        <taxon>Streptophyta</taxon>
        <taxon>Embryophyta</taxon>
        <taxon>Tracheophyta</taxon>
        <taxon>Spermatophyta</taxon>
        <taxon>Magnoliopsida</taxon>
        <taxon>eudicotyledons</taxon>
        <taxon>Gunneridae</taxon>
        <taxon>Pentapetalae</taxon>
        <taxon>asterids</taxon>
        <taxon>campanulids</taxon>
        <taxon>Asterales</taxon>
        <taxon>Asteraceae</taxon>
        <taxon>Asteroideae</taxon>
        <taxon>Anthemideae</taxon>
        <taxon>Anthemidinae</taxon>
        <taxon>Tanacetum</taxon>
    </lineage>
</organism>
<gene>
    <name evidence="1" type="ORF">Tci_654963</name>
</gene>
<dbReference type="EMBL" id="BKCJ010496046">
    <property type="protein sequence ID" value="GFA82991.1"/>
    <property type="molecule type" value="Genomic_DNA"/>
</dbReference>
<dbReference type="PANTHER" id="PTHR11439:SF495">
    <property type="entry name" value="REVERSE TRANSCRIPTASE, RNA-DEPENDENT DNA POLYMERASE-RELATED"/>
    <property type="match status" value="1"/>
</dbReference>
<protein>
    <submittedName>
        <fullName evidence="1">Putative ribonuclease H-like domain-containing protein</fullName>
    </submittedName>
</protein>
<reference evidence="1" key="1">
    <citation type="journal article" date="2019" name="Sci. Rep.">
        <title>Draft genome of Tanacetum cinerariifolium, the natural source of mosquito coil.</title>
        <authorList>
            <person name="Yamashiro T."/>
            <person name="Shiraishi A."/>
            <person name="Satake H."/>
            <person name="Nakayama K."/>
        </authorList>
    </citation>
    <scope>NUCLEOTIDE SEQUENCE</scope>
</reference>
<proteinExistence type="predicted"/>
<dbReference type="AlphaFoldDB" id="A0A699KBV9"/>
<dbReference type="CDD" id="cd09272">
    <property type="entry name" value="RNase_HI_RT_Ty1"/>
    <property type="match status" value="1"/>
</dbReference>
<comment type="caution">
    <text evidence="1">The sequence shown here is derived from an EMBL/GenBank/DDBJ whole genome shotgun (WGS) entry which is preliminary data.</text>
</comment>
<name>A0A699KBV9_TANCI</name>
<sequence>MVANSTTEAGYIAASHCCRQVLWIQNQMMVYGYNFMPTKIHVDNESAICVIKNHVYHSKTKHIDIRHDFIRDSYEKRPIEMVKIHTDNNVTDLLTKAFNKQNLEDDTEKKKLKAYLDIVPEDEFVMEIKSLASKYPIIDWKTHVMTEHFMYYQIIRAYGNSKNYKIFSGMLDDFDRQDVMDLHKLVEERYITTSPEGYDLMLWGDLKTLFKPDEKNELWKNQHE</sequence>
<evidence type="ECO:0000313" key="1">
    <source>
        <dbReference type="EMBL" id="GFA82991.1"/>
    </source>
</evidence>